<accession>A0A3D8JRX1</accession>
<dbReference type="Proteomes" id="UP000256838">
    <property type="component" value="Unassembled WGS sequence"/>
</dbReference>
<keyword evidence="2" id="KW-1185">Reference proteome</keyword>
<dbReference type="OrthoDB" id="9104351at2"/>
<dbReference type="RefSeq" id="WP_115537162.1">
    <property type="nucleotide sequence ID" value="NZ_QRGA01000020.1"/>
</dbReference>
<name>A0A3D8JRX1_9BURK</name>
<evidence type="ECO:0000313" key="1">
    <source>
        <dbReference type="EMBL" id="RDU95304.1"/>
    </source>
</evidence>
<comment type="caution">
    <text evidence="1">The sequence shown here is derived from an EMBL/GenBank/DDBJ whole genome shotgun (WGS) entry which is preliminary data.</text>
</comment>
<dbReference type="AlphaFoldDB" id="A0A3D8JRX1"/>
<organism evidence="1 2">
    <name type="scientific">Trinickia dinghuensis</name>
    <dbReference type="NCBI Taxonomy" id="2291023"/>
    <lineage>
        <taxon>Bacteria</taxon>
        <taxon>Pseudomonadati</taxon>
        <taxon>Pseudomonadota</taxon>
        <taxon>Betaproteobacteria</taxon>
        <taxon>Burkholderiales</taxon>
        <taxon>Burkholderiaceae</taxon>
        <taxon>Trinickia</taxon>
    </lineage>
</organism>
<proteinExistence type="predicted"/>
<reference evidence="1 2" key="1">
    <citation type="submission" date="2018-08" db="EMBL/GenBank/DDBJ databases">
        <title>Paraburkholderia sp. DHOM06 isolated from forest soil.</title>
        <authorList>
            <person name="Gao Z.-H."/>
            <person name="Qiu L.-H."/>
        </authorList>
    </citation>
    <scope>NUCLEOTIDE SEQUENCE [LARGE SCALE GENOMIC DNA]</scope>
    <source>
        <strain evidence="1 2">DHOM06</strain>
    </source>
</reference>
<protein>
    <submittedName>
        <fullName evidence="1">Uncharacterized protein</fullName>
    </submittedName>
</protein>
<gene>
    <name evidence="1" type="ORF">DWV00_29075</name>
</gene>
<evidence type="ECO:0000313" key="2">
    <source>
        <dbReference type="Proteomes" id="UP000256838"/>
    </source>
</evidence>
<sequence length="70" mass="7831">MDTYFFQDRPISEADASTAWFDYAANSSIDWSRAISIWEDASTPEGEESRQAVAKAGIRVVVDRGRTRTA</sequence>
<dbReference type="EMBL" id="QRGA01000020">
    <property type="protein sequence ID" value="RDU95304.1"/>
    <property type="molecule type" value="Genomic_DNA"/>
</dbReference>